<dbReference type="Proteomes" id="UP000559182">
    <property type="component" value="Unassembled WGS sequence"/>
</dbReference>
<accession>A0A839NBW4</accession>
<dbReference type="EMBL" id="JACHVQ010000007">
    <property type="protein sequence ID" value="MBB2894697.1"/>
    <property type="molecule type" value="Genomic_DNA"/>
</dbReference>
<gene>
    <name evidence="1" type="ORF">FHU39_004748</name>
</gene>
<sequence>MMNFSFSTAPIVDAQIAYRQQQIAHDFAVAHGWELSARRLFGRRRRPAHQTPVIPPQDINLVRPGRLGWR</sequence>
<dbReference type="RefSeq" id="WP_183323130.1">
    <property type="nucleotide sequence ID" value="NZ_JACHVQ010000007.1"/>
</dbReference>
<reference evidence="1 2" key="1">
    <citation type="submission" date="2020-08" db="EMBL/GenBank/DDBJ databases">
        <title>Sequencing the genomes of 1000 actinobacteria strains.</title>
        <authorList>
            <person name="Klenk H.-P."/>
        </authorList>
    </citation>
    <scope>NUCLEOTIDE SEQUENCE [LARGE SCALE GENOMIC DNA]</scope>
    <source>
        <strain evidence="1 2">DSM 105369</strain>
    </source>
</reference>
<proteinExistence type="predicted"/>
<evidence type="ECO:0000313" key="2">
    <source>
        <dbReference type="Proteomes" id="UP000559182"/>
    </source>
</evidence>
<evidence type="ECO:0000313" key="1">
    <source>
        <dbReference type="EMBL" id="MBB2894697.1"/>
    </source>
</evidence>
<name>A0A839NBW4_9MICO</name>
<protein>
    <submittedName>
        <fullName evidence="1">Uncharacterized protein</fullName>
    </submittedName>
</protein>
<organism evidence="1 2">
    <name type="scientific">Flexivirga oryzae</name>
    <dbReference type="NCBI Taxonomy" id="1794944"/>
    <lineage>
        <taxon>Bacteria</taxon>
        <taxon>Bacillati</taxon>
        <taxon>Actinomycetota</taxon>
        <taxon>Actinomycetes</taxon>
        <taxon>Micrococcales</taxon>
        <taxon>Dermacoccaceae</taxon>
        <taxon>Flexivirga</taxon>
    </lineage>
</organism>
<dbReference type="AlphaFoldDB" id="A0A839NBW4"/>
<comment type="caution">
    <text evidence="1">The sequence shown here is derived from an EMBL/GenBank/DDBJ whole genome shotgun (WGS) entry which is preliminary data.</text>
</comment>
<keyword evidence="2" id="KW-1185">Reference proteome</keyword>